<dbReference type="NCBIfam" id="TIGR03464">
    <property type="entry name" value="HpnC"/>
    <property type="match status" value="1"/>
</dbReference>
<dbReference type="PANTHER" id="PTHR31480">
    <property type="entry name" value="BIFUNCTIONAL LYCOPENE CYCLASE/PHYTOENE SYNTHASE"/>
    <property type="match status" value="1"/>
</dbReference>
<sequence>MGQAWTAKDVTSTKGKQDENFPVGSWLISKRNRSDVHAYYNFARASDDISDTSELTNEQKLDRLGSMAAIMRGEEKAPQRYDAHTAEVLRDVLIKRSVPIETATDLLHAFSMDVKKNRYATWEELLHYCQYSANPVGRFLLLLHGENKETLPASDALCTALQVINHLQDAAKDLKFLDRCYVPSSWMEEEGVTIDDLRLVRSKPGIRRVFDRMLDEVDRLNRQASTLPMLIRNRHMRLEASVIVKLSCLLAQRLRQKDPIQERVALKKADGLKALAYALKYIPSR</sequence>
<keyword evidence="1" id="KW-0808">Transferase</keyword>
<dbReference type="Pfam" id="PF00494">
    <property type="entry name" value="SQS_PSY"/>
    <property type="match status" value="1"/>
</dbReference>
<dbReference type="InterPro" id="IPR017827">
    <property type="entry name" value="HSQ_synthase_HpnC"/>
</dbReference>
<dbReference type="SFLD" id="SFLDG01018">
    <property type="entry name" value="Squalene/Phytoene_Synthase_Lik"/>
    <property type="match status" value="1"/>
</dbReference>
<gene>
    <name evidence="1" type="primary">hpnC</name>
    <name evidence="1" type="ORF">E3D00_09650</name>
</gene>
<dbReference type="SFLD" id="SFLDG01212">
    <property type="entry name" value="Phytoene_synthase_like"/>
    <property type="match status" value="1"/>
</dbReference>
<dbReference type="Gene3D" id="1.10.600.10">
    <property type="entry name" value="Farnesyl Diphosphate Synthase"/>
    <property type="match status" value="1"/>
</dbReference>
<dbReference type="EC" id="2.5.1.21" evidence="1"/>
<keyword evidence="2" id="KW-1185">Reference proteome</keyword>
<dbReference type="SUPFAM" id="SSF48576">
    <property type="entry name" value="Terpenoid synthases"/>
    <property type="match status" value="1"/>
</dbReference>
<evidence type="ECO:0000313" key="1">
    <source>
        <dbReference type="EMBL" id="QDH17803.1"/>
    </source>
</evidence>
<organism evidence="1 2">
    <name type="scientific">Swingsia samuiensis</name>
    <dbReference type="NCBI Taxonomy" id="1293412"/>
    <lineage>
        <taxon>Bacteria</taxon>
        <taxon>Pseudomonadati</taxon>
        <taxon>Pseudomonadota</taxon>
        <taxon>Alphaproteobacteria</taxon>
        <taxon>Acetobacterales</taxon>
        <taxon>Acetobacteraceae</taxon>
        <taxon>Swingsia</taxon>
    </lineage>
</organism>
<name>A0A4Y6UJM8_9PROT</name>
<reference evidence="1 2" key="1">
    <citation type="submission" date="2019-03" db="EMBL/GenBank/DDBJ databases">
        <title>The complete genome sequence of Swingsia samuiensis NBRC107927(T).</title>
        <authorList>
            <person name="Chua K.-O."/>
            <person name="Chan K.-G."/>
            <person name="See-Too W.-S."/>
        </authorList>
    </citation>
    <scope>NUCLEOTIDE SEQUENCE [LARGE SCALE GENOMIC DNA]</scope>
    <source>
        <strain evidence="1 2">AH83</strain>
    </source>
</reference>
<proteinExistence type="predicted"/>
<accession>A0A4Y6UJM8</accession>
<dbReference type="OrthoDB" id="9807580at2"/>
<dbReference type="GO" id="GO:0051996">
    <property type="term" value="F:squalene synthase [NAD(P)H] activity"/>
    <property type="evidence" value="ECO:0007669"/>
    <property type="project" value="UniProtKB-EC"/>
</dbReference>
<dbReference type="AlphaFoldDB" id="A0A4Y6UJM8"/>
<dbReference type="InterPro" id="IPR008949">
    <property type="entry name" value="Isoprenoid_synthase_dom_sf"/>
</dbReference>
<dbReference type="KEGG" id="ssam:E3D00_09650"/>
<dbReference type="GO" id="GO:0004311">
    <property type="term" value="F:geranylgeranyl diphosphate synthase activity"/>
    <property type="evidence" value="ECO:0007669"/>
    <property type="project" value="InterPro"/>
</dbReference>
<evidence type="ECO:0000313" key="2">
    <source>
        <dbReference type="Proteomes" id="UP000316313"/>
    </source>
</evidence>
<protein>
    <submittedName>
        <fullName evidence="1">Squalene synthase HpnC</fullName>
        <ecNumber evidence="1">2.5.1.21</ecNumber>
    </submittedName>
</protein>
<dbReference type="RefSeq" id="WP_141462094.1">
    <property type="nucleotide sequence ID" value="NZ_CP038141.1"/>
</dbReference>
<dbReference type="Proteomes" id="UP000316313">
    <property type="component" value="Chromosome"/>
</dbReference>
<dbReference type="SFLD" id="SFLDS00005">
    <property type="entry name" value="Isoprenoid_Synthase_Type_I"/>
    <property type="match status" value="1"/>
</dbReference>
<dbReference type="InterPro" id="IPR044843">
    <property type="entry name" value="Trans_IPPS_bact-type"/>
</dbReference>
<dbReference type="EMBL" id="CP038141">
    <property type="protein sequence ID" value="QDH17803.1"/>
    <property type="molecule type" value="Genomic_DNA"/>
</dbReference>
<dbReference type="InterPro" id="IPR002060">
    <property type="entry name" value="Squ/phyt_synthse"/>
</dbReference>